<dbReference type="PANTHER" id="PTHR45931:SF3">
    <property type="entry name" value="RING ZINC FINGER-CONTAINING PROTEIN"/>
    <property type="match status" value="1"/>
</dbReference>
<protein>
    <submittedName>
        <fullName evidence="6">E3 ubiquitin-protein ligase RING1-like</fullName>
    </submittedName>
</protein>
<dbReference type="Proteomes" id="UP000797356">
    <property type="component" value="Chromosome 1"/>
</dbReference>
<dbReference type="EMBL" id="CM017872">
    <property type="protein sequence ID" value="KAG1327610.1"/>
    <property type="molecule type" value="Genomic_DNA"/>
</dbReference>
<gene>
    <name evidence="6" type="ORF">COCNU_01G015440</name>
</gene>
<sequence length="246" mass="26922">MAMSESHILGDTVVHWKVRGVLAPQAQPQVVVRIRFTGFDSSANTISILSATTHCFRLGQIPLSRAFPMIVYVVLAQIHGVHAPGFRLCSDLRRSFSSLVSGEFVAGSVLELLVHIGRLLGPGEPSQDIEILLDWMLENPPEQEEEMAGAAHDFDHDEGVDLSHGGHGGMPASRSVIEGLQRSPYGRGDGVREEECVICLEKFDARAEVSKMPCSHAFHSRCIIQWLEVSNLCPICRSQKPTASSN</sequence>
<dbReference type="SMART" id="SM00184">
    <property type="entry name" value="RING"/>
    <property type="match status" value="1"/>
</dbReference>
<reference evidence="6" key="1">
    <citation type="journal article" date="2017" name="Gigascience">
        <title>The genome draft of coconut (Cocos nucifera).</title>
        <authorList>
            <person name="Xiao Y."/>
            <person name="Xu P."/>
            <person name="Fan H."/>
            <person name="Baudouin L."/>
            <person name="Xia W."/>
            <person name="Bocs S."/>
            <person name="Xu J."/>
            <person name="Li Q."/>
            <person name="Guo A."/>
            <person name="Zhou L."/>
            <person name="Li J."/>
            <person name="Wu Y."/>
            <person name="Ma Z."/>
            <person name="Armero A."/>
            <person name="Issali A.E."/>
            <person name="Liu N."/>
            <person name="Peng M."/>
            <person name="Yang Y."/>
        </authorList>
    </citation>
    <scope>NUCLEOTIDE SEQUENCE</scope>
    <source>
        <tissue evidence="6">Spear leaf of Hainan Tall coconut</tissue>
    </source>
</reference>
<keyword evidence="2 4" id="KW-0863">Zinc-finger</keyword>
<accession>A0A8K0MVN5</accession>
<proteinExistence type="predicted"/>
<dbReference type="AlphaFoldDB" id="A0A8K0MVN5"/>
<keyword evidence="1" id="KW-0479">Metal-binding</keyword>
<dbReference type="GO" id="GO:0006511">
    <property type="term" value="P:ubiquitin-dependent protein catabolic process"/>
    <property type="evidence" value="ECO:0007669"/>
    <property type="project" value="TreeGrafter"/>
</dbReference>
<dbReference type="CDD" id="cd16469">
    <property type="entry name" value="RING-H2_RNF24-like"/>
    <property type="match status" value="1"/>
</dbReference>
<evidence type="ECO:0000256" key="4">
    <source>
        <dbReference type="PROSITE-ProRule" id="PRU00175"/>
    </source>
</evidence>
<dbReference type="Gene3D" id="3.30.40.10">
    <property type="entry name" value="Zinc/RING finger domain, C3HC4 (zinc finger)"/>
    <property type="match status" value="1"/>
</dbReference>
<organism evidence="6 7">
    <name type="scientific">Cocos nucifera</name>
    <name type="common">Coconut palm</name>
    <dbReference type="NCBI Taxonomy" id="13894"/>
    <lineage>
        <taxon>Eukaryota</taxon>
        <taxon>Viridiplantae</taxon>
        <taxon>Streptophyta</taxon>
        <taxon>Embryophyta</taxon>
        <taxon>Tracheophyta</taxon>
        <taxon>Spermatophyta</taxon>
        <taxon>Magnoliopsida</taxon>
        <taxon>Liliopsida</taxon>
        <taxon>Arecaceae</taxon>
        <taxon>Arecoideae</taxon>
        <taxon>Cocoseae</taxon>
        <taxon>Attaleinae</taxon>
        <taxon>Cocos</taxon>
    </lineage>
</organism>
<dbReference type="GO" id="GO:0061630">
    <property type="term" value="F:ubiquitin protein ligase activity"/>
    <property type="evidence" value="ECO:0007669"/>
    <property type="project" value="TreeGrafter"/>
</dbReference>
<comment type="caution">
    <text evidence="6">The sequence shown here is derived from an EMBL/GenBank/DDBJ whole genome shotgun (WGS) entry which is preliminary data.</text>
</comment>
<evidence type="ECO:0000256" key="3">
    <source>
        <dbReference type="ARBA" id="ARBA00022833"/>
    </source>
</evidence>
<dbReference type="InterPro" id="IPR001841">
    <property type="entry name" value="Znf_RING"/>
</dbReference>
<dbReference type="SUPFAM" id="SSF57850">
    <property type="entry name" value="RING/U-box"/>
    <property type="match status" value="1"/>
</dbReference>
<dbReference type="GO" id="GO:0008270">
    <property type="term" value="F:zinc ion binding"/>
    <property type="evidence" value="ECO:0007669"/>
    <property type="project" value="UniProtKB-KW"/>
</dbReference>
<dbReference type="PROSITE" id="PS50089">
    <property type="entry name" value="ZF_RING_2"/>
    <property type="match status" value="1"/>
</dbReference>
<keyword evidence="3" id="KW-0862">Zinc</keyword>
<dbReference type="PANTHER" id="PTHR45931">
    <property type="entry name" value="SI:CH211-59O9.10"/>
    <property type="match status" value="1"/>
</dbReference>
<evidence type="ECO:0000256" key="2">
    <source>
        <dbReference type="ARBA" id="ARBA00022771"/>
    </source>
</evidence>
<name>A0A8K0MVN5_COCNU</name>
<evidence type="ECO:0000256" key="1">
    <source>
        <dbReference type="ARBA" id="ARBA00022723"/>
    </source>
</evidence>
<evidence type="ECO:0000313" key="6">
    <source>
        <dbReference type="EMBL" id="KAG1327610.1"/>
    </source>
</evidence>
<evidence type="ECO:0000313" key="7">
    <source>
        <dbReference type="Proteomes" id="UP000797356"/>
    </source>
</evidence>
<dbReference type="InterPro" id="IPR013083">
    <property type="entry name" value="Znf_RING/FYVE/PHD"/>
</dbReference>
<keyword evidence="7" id="KW-1185">Reference proteome</keyword>
<dbReference type="Pfam" id="PF13639">
    <property type="entry name" value="zf-RING_2"/>
    <property type="match status" value="1"/>
</dbReference>
<dbReference type="GO" id="GO:0005634">
    <property type="term" value="C:nucleus"/>
    <property type="evidence" value="ECO:0007669"/>
    <property type="project" value="TreeGrafter"/>
</dbReference>
<feature type="domain" description="RING-type" evidence="5">
    <location>
        <begin position="196"/>
        <end position="237"/>
    </location>
</feature>
<evidence type="ECO:0000259" key="5">
    <source>
        <dbReference type="PROSITE" id="PS50089"/>
    </source>
</evidence>
<dbReference type="OrthoDB" id="21204at2759"/>
<reference evidence="6" key="2">
    <citation type="submission" date="2019-07" db="EMBL/GenBank/DDBJ databases">
        <authorList>
            <person name="Yang Y."/>
            <person name="Bocs S."/>
            <person name="Baudouin L."/>
        </authorList>
    </citation>
    <scope>NUCLEOTIDE SEQUENCE</scope>
    <source>
        <tissue evidence="6">Spear leaf of Hainan Tall coconut</tissue>
    </source>
</reference>
<dbReference type="InterPro" id="IPR051834">
    <property type="entry name" value="RING_finger_E3_ligase"/>
</dbReference>